<dbReference type="Gene3D" id="1.10.540.10">
    <property type="entry name" value="Acyl-CoA dehydrogenase/oxidase, N-terminal domain"/>
    <property type="match status" value="1"/>
</dbReference>
<dbReference type="InterPro" id="IPR046373">
    <property type="entry name" value="Acyl-CoA_Oxase/DH_mid-dom_sf"/>
</dbReference>
<evidence type="ECO:0000259" key="7">
    <source>
        <dbReference type="Pfam" id="PF00766"/>
    </source>
</evidence>
<gene>
    <name evidence="10" type="ORF">ACFP3T_04950</name>
</gene>
<keyword evidence="3 5" id="KW-0285">Flavoprotein</keyword>
<dbReference type="InterPro" id="IPR006091">
    <property type="entry name" value="Acyl-CoA_Oxase/DH_mid-dom"/>
</dbReference>
<evidence type="ECO:0000313" key="11">
    <source>
        <dbReference type="Proteomes" id="UP001596253"/>
    </source>
</evidence>
<dbReference type="SUPFAM" id="SSF52467">
    <property type="entry name" value="DHS-like NAD/FAD-binding domain"/>
    <property type="match status" value="1"/>
</dbReference>
<dbReference type="Gene3D" id="1.20.140.10">
    <property type="entry name" value="Butyryl-CoA Dehydrogenase, subunit A, domain 3"/>
    <property type="match status" value="1"/>
</dbReference>
<keyword evidence="4 5" id="KW-0274">FAD</keyword>
<dbReference type="Pfam" id="PF02770">
    <property type="entry name" value="Acyl-CoA_dh_M"/>
    <property type="match status" value="1"/>
</dbReference>
<organism evidence="10 11">
    <name type="scientific">Lactiplantibacillus dongliensis</name>
    <dbReference type="NCBI Taxonomy" id="2559919"/>
    <lineage>
        <taxon>Bacteria</taxon>
        <taxon>Bacillati</taxon>
        <taxon>Bacillota</taxon>
        <taxon>Bacilli</taxon>
        <taxon>Lactobacillales</taxon>
        <taxon>Lactobacillaceae</taxon>
        <taxon>Lactiplantibacillus</taxon>
    </lineage>
</organism>
<evidence type="ECO:0000256" key="4">
    <source>
        <dbReference type="ARBA" id="ARBA00022827"/>
    </source>
</evidence>
<evidence type="ECO:0000256" key="3">
    <source>
        <dbReference type="ARBA" id="ARBA00022630"/>
    </source>
</evidence>
<dbReference type="RefSeq" id="WP_137641346.1">
    <property type="nucleotide sequence ID" value="NZ_BJDK01000052.1"/>
</dbReference>
<dbReference type="Proteomes" id="UP001596253">
    <property type="component" value="Unassembled WGS sequence"/>
</dbReference>
<dbReference type="InterPro" id="IPR014731">
    <property type="entry name" value="ETF_asu_C"/>
</dbReference>
<dbReference type="Pfam" id="PF00766">
    <property type="entry name" value="ETF_alpha"/>
    <property type="match status" value="1"/>
</dbReference>
<dbReference type="Gene3D" id="3.40.50.1220">
    <property type="entry name" value="TPP-binding domain"/>
    <property type="match status" value="1"/>
</dbReference>
<protein>
    <submittedName>
        <fullName evidence="10">Acyl-CoA dehydrogenase family protein</fullName>
    </submittedName>
</protein>
<feature type="domain" description="Acyl-CoA oxidase/dehydrogenase middle" evidence="8">
    <location>
        <begin position="118"/>
        <end position="208"/>
    </location>
</feature>
<dbReference type="SUPFAM" id="SSF56645">
    <property type="entry name" value="Acyl-CoA dehydrogenase NM domain-like"/>
    <property type="match status" value="1"/>
</dbReference>
<dbReference type="Pfam" id="PF00441">
    <property type="entry name" value="Acyl-CoA_dh_1"/>
    <property type="match status" value="1"/>
</dbReference>
<dbReference type="Pfam" id="PF02771">
    <property type="entry name" value="Acyl-CoA_dh_N"/>
    <property type="match status" value="1"/>
</dbReference>
<evidence type="ECO:0000259" key="6">
    <source>
        <dbReference type="Pfam" id="PF00441"/>
    </source>
</evidence>
<dbReference type="InterPro" id="IPR029035">
    <property type="entry name" value="DHS-like_NAD/FAD-binding_dom"/>
</dbReference>
<keyword evidence="5" id="KW-0560">Oxidoreductase</keyword>
<evidence type="ECO:0000259" key="9">
    <source>
        <dbReference type="Pfam" id="PF02771"/>
    </source>
</evidence>
<evidence type="ECO:0000256" key="5">
    <source>
        <dbReference type="RuleBase" id="RU362125"/>
    </source>
</evidence>
<reference evidence="11" key="1">
    <citation type="journal article" date="2019" name="Int. J. Syst. Evol. Microbiol.">
        <title>The Global Catalogue of Microorganisms (GCM) 10K type strain sequencing project: providing services to taxonomists for standard genome sequencing and annotation.</title>
        <authorList>
            <consortium name="The Broad Institute Genomics Platform"/>
            <consortium name="The Broad Institute Genome Sequencing Center for Infectious Disease"/>
            <person name="Wu L."/>
            <person name="Ma J."/>
        </authorList>
    </citation>
    <scope>NUCLEOTIDE SEQUENCE [LARGE SCALE GENOMIC DNA]</scope>
    <source>
        <strain evidence="11">CCM 8932</strain>
    </source>
</reference>
<dbReference type="EMBL" id="JBHSSD010000019">
    <property type="protein sequence ID" value="MFC6164017.1"/>
    <property type="molecule type" value="Genomic_DNA"/>
</dbReference>
<dbReference type="InterPro" id="IPR013786">
    <property type="entry name" value="AcylCoA_DH/ox_N"/>
</dbReference>
<evidence type="ECO:0000259" key="8">
    <source>
        <dbReference type="Pfam" id="PF02770"/>
    </source>
</evidence>
<dbReference type="InterPro" id="IPR036250">
    <property type="entry name" value="AcylCo_DH-like_C"/>
</dbReference>
<feature type="domain" description="Acyl-CoA dehydrogenase/oxidase C-terminal" evidence="6">
    <location>
        <begin position="220"/>
        <end position="359"/>
    </location>
</feature>
<dbReference type="SUPFAM" id="SSF47203">
    <property type="entry name" value="Acyl-CoA dehydrogenase C-terminal domain-like"/>
    <property type="match status" value="1"/>
</dbReference>
<dbReference type="InterPro" id="IPR009075">
    <property type="entry name" value="AcylCo_DH/oxidase_C"/>
</dbReference>
<keyword evidence="11" id="KW-1185">Reference proteome</keyword>
<comment type="caution">
    <text evidence="10">The sequence shown here is derived from an EMBL/GenBank/DDBJ whole genome shotgun (WGS) entry which is preliminary data.</text>
</comment>
<comment type="cofactor">
    <cofactor evidence="1 5">
        <name>FAD</name>
        <dbReference type="ChEBI" id="CHEBI:57692"/>
    </cofactor>
</comment>
<evidence type="ECO:0000256" key="2">
    <source>
        <dbReference type="ARBA" id="ARBA00009347"/>
    </source>
</evidence>
<name>A0ABW1R5V1_9LACO</name>
<feature type="domain" description="Electron transfer flavoprotein alpha subunit C-terminal" evidence="7">
    <location>
        <begin position="414"/>
        <end position="492"/>
    </location>
</feature>
<accession>A0ABW1R5V1</accession>
<dbReference type="PANTHER" id="PTHR43884:SF12">
    <property type="entry name" value="ISOVALERYL-COA DEHYDROGENASE, MITOCHONDRIAL-RELATED"/>
    <property type="match status" value="1"/>
</dbReference>
<dbReference type="CDD" id="cd00567">
    <property type="entry name" value="ACAD"/>
    <property type="match status" value="1"/>
</dbReference>
<dbReference type="PANTHER" id="PTHR43884">
    <property type="entry name" value="ACYL-COA DEHYDROGENASE"/>
    <property type="match status" value="1"/>
</dbReference>
<dbReference type="InterPro" id="IPR009100">
    <property type="entry name" value="AcylCoA_DH/oxidase_NM_dom_sf"/>
</dbReference>
<evidence type="ECO:0000256" key="1">
    <source>
        <dbReference type="ARBA" id="ARBA00001974"/>
    </source>
</evidence>
<dbReference type="InterPro" id="IPR037069">
    <property type="entry name" value="AcylCoA_DH/ox_N_sf"/>
</dbReference>
<evidence type="ECO:0000313" key="10">
    <source>
        <dbReference type="EMBL" id="MFC6164017.1"/>
    </source>
</evidence>
<sequence>MGLNLTADQAAMQRQLVTFTKQHLAPLDHQIDQTGEFPKAAYDLLIQQKVPQLGLAKPYGAGLGMQSRALVLSIIARGSASLAVMLEGLWKAAEQIDHYGTTAQKDKYLAPAVDHLMGFAITEPSGGSLLGVKTMATKTADGWLINGEKAFITNGGQATTYVILARTDQGEFATFIIDTSMPGVTTADKQTTMGLRGVSVAGLHLHNVKVTAENILGRPGQGLEIARRNQAIARIMMGAIAAGIMEHALDCVKSYAEKREVVDGTLNTIPAVQTKVANMTMQKRAAELLALDAAQQVDANVDFEAAAAMAKLYGGHQGFKVTNEAIQVVGGVAYTHEFPLEQLLRDVRALDLAEGSSEWISQDLGAIELGVMEQQNTLNQQPVPTAKRIQVADLHRVVKKLRLTEDVPVNVGNVSTAKRIIALGRGALDPAVVLKAQQLAKWIGATIAVTRPLTTLEQFSVDQQIGLGGATVNPEVIITLGISGADQFVIGMVGAKHIVAVNQDETAPIFKVAQHAFVGNVDDFLTGILAALN</sequence>
<comment type="similarity">
    <text evidence="2 5">Belongs to the acyl-CoA dehydrogenase family.</text>
</comment>
<feature type="domain" description="Acyl-CoA dehydrogenase/oxidase N-terminal" evidence="9">
    <location>
        <begin position="6"/>
        <end position="113"/>
    </location>
</feature>
<proteinExistence type="inferred from homology"/>
<dbReference type="Gene3D" id="2.40.110.10">
    <property type="entry name" value="Butyryl-CoA Dehydrogenase, subunit A, domain 2"/>
    <property type="match status" value="1"/>
</dbReference>